<evidence type="ECO:0000313" key="1">
    <source>
        <dbReference type="EMBL" id="KAJ8894592.1"/>
    </source>
</evidence>
<keyword evidence="2" id="KW-1185">Reference proteome</keyword>
<accession>A0ABQ9IDN6</accession>
<reference evidence="1 2" key="1">
    <citation type="submission" date="2023-02" db="EMBL/GenBank/DDBJ databases">
        <title>LHISI_Scaffold_Assembly.</title>
        <authorList>
            <person name="Stuart O.P."/>
            <person name="Cleave R."/>
            <person name="Magrath M.J.L."/>
            <person name="Mikheyev A.S."/>
        </authorList>
    </citation>
    <scope>NUCLEOTIDE SEQUENCE [LARGE SCALE GENOMIC DNA]</scope>
    <source>
        <strain evidence="1">Daus_M_001</strain>
        <tissue evidence="1">Leg muscle</tissue>
    </source>
</reference>
<dbReference type="EMBL" id="JARBHB010000002">
    <property type="protein sequence ID" value="KAJ8894592.1"/>
    <property type="molecule type" value="Genomic_DNA"/>
</dbReference>
<gene>
    <name evidence="1" type="ORF">PR048_007256</name>
</gene>
<sequence>MVQNDRAGRFPDILGDSHQSVALVDVLVRTELCRGSGIGKLPDVIGNLHFRPPHLQLPDWIDRAGSFSPPPLLAPIQCAFQDGGWKRKFCSKIEDRIDRAGVLTAISLQFILLQAELLPLLEDIPLAHDGAPPHFHRTLVEHSNAHFPERWIGRGGFHPLPPQYPYLSPLDYCVWGWMMNIVYQRTAQTREELLARIMHATTESKDNCVQAATLEELNCRWFTLDREGTNDWEQQPRSAENKRKLGQFNGVKEGAEEENSFAAQHSLHDPSLEGGSRAVLLDLAPGSQPSAVLRHDASVVRQQPRVLARRRCARELEGGGGGCALAAPLYMREMREAVSTTLSPSFRKAAVPAAACRLRLEQNRADLTVGVVLHLKKKFWARNPSCCAAVAQLRPGAYVRAMTTPHRCGTANTFHEGLAYMYQCTRSRGAAALWYRTSTEYPPSVQFSPLFSIGTRRSAPLRHRKCELGEAHRCGTANAFHEGLAYMYQCTRSRGAAALWYRTSTENPPSVQFSPLFSTGTRRSALLGQRRLAAIFDLAARATPLNEDHRASGPGSTPACSHRRGDTPGPIAHVNTIAGANTCELRAWNLEAGMTLDGRSKMHYILVKKYLQMESVESQLSVGAADKIAHTAFRTHVKVVTCWCTSFRSVSDKVHDYDASSEPVSRYYPKRVYRNILSFSKDVNKDDREISDIDLRDILCWKTYPVHEGKSDQTAVISVFGNASKFSSKKMKLDLGDNIWLYRKLVGTTGDMHILGHVELYFNP</sequence>
<dbReference type="PANTHER" id="PTHR47326">
    <property type="entry name" value="TRANSPOSABLE ELEMENT TC3 TRANSPOSASE-LIKE PROTEIN"/>
    <property type="match status" value="1"/>
</dbReference>
<dbReference type="Gene3D" id="3.30.420.10">
    <property type="entry name" value="Ribonuclease H-like superfamily/Ribonuclease H"/>
    <property type="match status" value="1"/>
</dbReference>
<comment type="caution">
    <text evidence="1">The sequence shown here is derived from an EMBL/GenBank/DDBJ whole genome shotgun (WGS) entry which is preliminary data.</text>
</comment>
<evidence type="ECO:0000313" key="2">
    <source>
        <dbReference type="Proteomes" id="UP001159363"/>
    </source>
</evidence>
<organism evidence="1 2">
    <name type="scientific">Dryococelus australis</name>
    <dbReference type="NCBI Taxonomy" id="614101"/>
    <lineage>
        <taxon>Eukaryota</taxon>
        <taxon>Metazoa</taxon>
        <taxon>Ecdysozoa</taxon>
        <taxon>Arthropoda</taxon>
        <taxon>Hexapoda</taxon>
        <taxon>Insecta</taxon>
        <taxon>Pterygota</taxon>
        <taxon>Neoptera</taxon>
        <taxon>Polyneoptera</taxon>
        <taxon>Phasmatodea</taxon>
        <taxon>Verophasmatodea</taxon>
        <taxon>Anareolatae</taxon>
        <taxon>Phasmatidae</taxon>
        <taxon>Eurycanthinae</taxon>
        <taxon>Dryococelus</taxon>
    </lineage>
</organism>
<protein>
    <submittedName>
        <fullName evidence="1">Uncharacterized protein</fullName>
    </submittedName>
</protein>
<dbReference type="Proteomes" id="UP001159363">
    <property type="component" value="Chromosome 2"/>
</dbReference>
<dbReference type="PANTHER" id="PTHR47326:SF1">
    <property type="entry name" value="HTH PSQ-TYPE DOMAIN-CONTAINING PROTEIN"/>
    <property type="match status" value="1"/>
</dbReference>
<dbReference type="InterPro" id="IPR036397">
    <property type="entry name" value="RNaseH_sf"/>
</dbReference>
<name>A0ABQ9IDN6_9NEOP</name>
<proteinExistence type="predicted"/>